<dbReference type="NCBIfam" id="TIGR01382">
    <property type="entry name" value="PfpI"/>
    <property type="match status" value="1"/>
</dbReference>
<feature type="domain" description="DJ-1/PfpI" evidence="3">
    <location>
        <begin position="10"/>
        <end position="175"/>
    </location>
</feature>
<dbReference type="Proteomes" id="UP001611383">
    <property type="component" value="Chromosome"/>
</dbReference>
<dbReference type="InterPro" id="IPR002818">
    <property type="entry name" value="DJ-1/PfpI"/>
</dbReference>
<dbReference type="Pfam" id="PF01965">
    <property type="entry name" value="DJ-1_PfpI"/>
    <property type="match status" value="1"/>
</dbReference>
<keyword evidence="2" id="KW-1133">Transmembrane helix</keyword>
<evidence type="ECO:0000313" key="5">
    <source>
        <dbReference type="Proteomes" id="UP001611383"/>
    </source>
</evidence>
<reference evidence="4 5" key="1">
    <citation type="submission" date="2019-08" db="EMBL/GenBank/DDBJ databases">
        <title>Archangium and Cystobacter genomes.</title>
        <authorList>
            <person name="Chen I.-C.K."/>
            <person name="Wielgoss S."/>
        </authorList>
    </citation>
    <scope>NUCLEOTIDE SEQUENCE [LARGE SCALE GENOMIC DNA]</scope>
    <source>
        <strain evidence="4 5">Cbm 6</strain>
    </source>
</reference>
<dbReference type="InterPro" id="IPR006286">
    <property type="entry name" value="C56_PfpI-like"/>
</dbReference>
<organism evidence="4 5">
    <name type="scientific">Archangium minus</name>
    <dbReference type="NCBI Taxonomy" id="83450"/>
    <lineage>
        <taxon>Bacteria</taxon>
        <taxon>Pseudomonadati</taxon>
        <taxon>Myxococcota</taxon>
        <taxon>Myxococcia</taxon>
        <taxon>Myxococcales</taxon>
        <taxon>Cystobacterineae</taxon>
        <taxon>Archangiaceae</taxon>
        <taxon>Archangium</taxon>
    </lineage>
</organism>
<sequence length="218" mass="24601">MARKTLKGIRVGVLAADGFEQVELTVPVRALRKRGAQVDIISLHKGRIRGMNLMWPGKKVRVDETVHRVRPTDFDALLIPGGFVNPDKLRQSEEVLDFVREFDRHGRPIATLCHGPWVLVSAGLASGRKLASWPGIKDDLRNAGAQWMDEPAVRDDRWISSRGPHDMRHFIKGMVALFDEHAPRNHPVEERSHWGRWLFAALLGMVAIPPIRTALLAR</sequence>
<keyword evidence="4" id="KW-0315">Glutamine amidotransferase</keyword>
<dbReference type="EMBL" id="CP043494">
    <property type="protein sequence ID" value="WNG50286.1"/>
    <property type="molecule type" value="Genomic_DNA"/>
</dbReference>
<dbReference type="PANTHER" id="PTHR42733">
    <property type="entry name" value="DJ-1 PROTEIN"/>
    <property type="match status" value="1"/>
</dbReference>
<evidence type="ECO:0000256" key="2">
    <source>
        <dbReference type="SAM" id="Phobius"/>
    </source>
</evidence>
<gene>
    <name evidence="4" type="ORF">F0U60_43760</name>
</gene>
<dbReference type="PANTHER" id="PTHR42733:SF12">
    <property type="entry name" value="PROTEINASE"/>
    <property type="match status" value="1"/>
</dbReference>
<evidence type="ECO:0000313" key="4">
    <source>
        <dbReference type="EMBL" id="WNG50286.1"/>
    </source>
</evidence>
<keyword evidence="5" id="KW-1185">Reference proteome</keyword>
<keyword evidence="2" id="KW-0812">Transmembrane</keyword>
<dbReference type="CDD" id="cd03134">
    <property type="entry name" value="GATase1_PfpI_like"/>
    <property type="match status" value="1"/>
</dbReference>
<keyword evidence="2" id="KW-0472">Membrane</keyword>
<proteinExistence type="inferred from homology"/>
<dbReference type="PROSITE" id="PS51276">
    <property type="entry name" value="PEPTIDASE_C56_PFPI"/>
    <property type="match status" value="1"/>
</dbReference>
<dbReference type="RefSeq" id="WP_395809173.1">
    <property type="nucleotide sequence ID" value="NZ_CP043494.1"/>
</dbReference>
<dbReference type="Gene3D" id="3.40.50.880">
    <property type="match status" value="1"/>
</dbReference>
<comment type="similarity">
    <text evidence="1">Belongs to the peptidase C56 family.</text>
</comment>
<evidence type="ECO:0000256" key="1">
    <source>
        <dbReference type="ARBA" id="ARBA00008542"/>
    </source>
</evidence>
<dbReference type="SUPFAM" id="SSF52317">
    <property type="entry name" value="Class I glutamine amidotransferase-like"/>
    <property type="match status" value="1"/>
</dbReference>
<evidence type="ECO:0000259" key="3">
    <source>
        <dbReference type="Pfam" id="PF01965"/>
    </source>
</evidence>
<protein>
    <submittedName>
        <fullName evidence="4">Type 1 glutamine amidotransferase</fullName>
    </submittedName>
</protein>
<accession>A0ABY9X4F1</accession>
<dbReference type="InterPro" id="IPR029062">
    <property type="entry name" value="Class_I_gatase-like"/>
</dbReference>
<feature type="transmembrane region" description="Helical" evidence="2">
    <location>
        <begin position="197"/>
        <end position="217"/>
    </location>
</feature>
<name>A0ABY9X4F1_9BACT</name>